<evidence type="ECO:0000256" key="4">
    <source>
        <dbReference type="ARBA" id="ARBA00022755"/>
    </source>
</evidence>
<feature type="active site" evidence="8">
    <location>
        <position position="192"/>
    </location>
</feature>
<evidence type="ECO:0000256" key="2">
    <source>
        <dbReference type="ARBA" id="ARBA00022598"/>
    </source>
</evidence>
<comment type="catalytic activity">
    <reaction evidence="8">
        <text>N(2)-formyl-N(1)-(5-phospho-beta-D-ribosyl)glycinamide + L-glutamine + ATP + H2O = 2-formamido-N(1)-(5-O-phospho-beta-D-ribosyl)acetamidine + L-glutamate + ADP + phosphate + H(+)</text>
        <dbReference type="Rhea" id="RHEA:17129"/>
        <dbReference type="ChEBI" id="CHEBI:15377"/>
        <dbReference type="ChEBI" id="CHEBI:15378"/>
        <dbReference type="ChEBI" id="CHEBI:29985"/>
        <dbReference type="ChEBI" id="CHEBI:30616"/>
        <dbReference type="ChEBI" id="CHEBI:43474"/>
        <dbReference type="ChEBI" id="CHEBI:58359"/>
        <dbReference type="ChEBI" id="CHEBI:147286"/>
        <dbReference type="ChEBI" id="CHEBI:147287"/>
        <dbReference type="ChEBI" id="CHEBI:456216"/>
        <dbReference type="EC" id="6.3.5.3"/>
    </reaction>
</comment>
<gene>
    <name evidence="8 9" type="primary">purQ</name>
    <name evidence="9" type="ORF">KAK10_02255</name>
</gene>
<evidence type="ECO:0000256" key="5">
    <source>
        <dbReference type="ARBA" id="ARBA00022801"/>
    </source>
</evidence>
<keyword evidence="4 8" id="KW-0658">Purine biosynthesis</keyword>
<comment type="caution">
    <text evidence="9">The sequence shown here is derived from an EMBL/GenBank/DDBJ whole genome shotgun (WGS) entry which is preliminary data.</text>
</comment>
<dbReference type="NCBIfam" id="NF002957">
    <property type="entry name" value="PRK03619.1"/>
    <property type="match status" value="1"/>
</dbReference>
<keyword evidence="3 8" id="KW-0547">Nucleotide-binding</keyword>
<reference evidence="9" key="1">
    <citation type="submission" date="2021-04" db="EMBL/GenBank/DDBJ databases">
        <title>Taxonomic assessment of Weissella genus.</title>
        <authorList>
            <person name="Fanelli F."/>
            <person name="Chieffi D."/>
            <person name="Dell'Aquila A."/>
            <person name="Gyu-Sung C."/>
            <person name="Franz C.M.A.P."/>
            <person name="Fusco V."/>
        </authorList>
    </citation>
    <scope>NUCLEOTIDE SEQUENCE</scope>
    <source>
        <strain evidence="9">LMG 25373</strain>
    </source>
</reference>
<dbReference type="Gene3D" id="3.40.50.880">
    <property type="match status" value="1"/>
</dbReference>
<dbReference type="InterPro" id="IPR029062">
    <property type="entry name" value="Class_I_gatase-like"/>
</dbReference>
<dbReference type="HAMAP" id="MF_00421">
    <property type="entry name" value="PurQ"/>
    <property type="match status" value="1"/>
</dbReference>
<dbReference type="SMART" id="SM01211">
    <property type="entry name" value="GATase_5"/>
    <property type="match status" value="1"/>
</dbReference>
<evidence type="ECO:0000313" key="10">
    <source>
        <dbReference type="Proteomes" id="UP001057481"/>
    </source>
</evidence>
<name>A0ABT0VFY3_9LACO</name>
<comment type="function">
    <text evidence="8">Part of the phosphoribosylformylglycinamidine synthase complex involved in the purines biosynthetic pathway. Catalyzes the ATP-dependent conversion of formylglycinamide ribonucleotide (FGAR) and glutamine to yield formylglycinamidine ribonucleotide (FGAM) and glutamate. The FGAM synthase complex is composed of three subunits. PurQ produces an ammonia molecule by converting glutamine to glutamate. PurL transfers the ammonia molecule to FGAR to form FGAM in an ATP-dependent manner. PurS interacts with PurQ and PurL and is thought to assist in the transfer of the ammonia molecule from PurQ to PurL.</text>
</comment>
<evidence type="ECO:0000256" key="7">
    <source>
        <dbReference type="ARBA" id="ARBA00022962"/>
    </source>
</evidence>
<evidence type="ECO:0000256" key="1">
    <source>
        <dbReference type="ARBA" id="ARBA00022490"/>
    </source>
</evidence>
<comment type="subunit">
    <text evidence="8">Part of the FGAM synthase complex composed of 1 PurL, 1 PurQ and 2 PurS subunits.</text>
</comment>
<proteinExistence type="inferred from homology"/>
<evidence type="ECO:0000313" key="9">
    <source>
        <dbReference type="EMBL" id="MCM2436754.1"/>
    </source>
</evidence>
<dbReference type="PANTHER" id="PTHR47552">
    <property type="entry name" value="PHOSPHORIBOSYLFORMYLGLYCINAMIDINE SYNTHASE SUBUNIT PURQ"/>
    <property type="match status" value="1"/>
</dbReference>
<keyword evidence="10" id="KW-1185">Reference proteome</keyword>
<evidence type="ECO:0000256" key="6">
    <source>
        <dbReference type="ARBA" id="ARBA00022840"/>
    </source>
</evidence>
<evidence type="ECO:0000256" key="3">
    <source>
        <dbReference type="ARBA" id="ARBA00022741"/>
    </source>
</evidence>
<feature type="active site" evidence="8">
    <location>
        <position position="194"/>
    </location>
</feature>
<feature type="active site" description="Nucleophile" evidence="8">
    <location>
        <position position="85"/>
    </location>
</feature>
<accession>A0ABT0VFY3</accession>
<dbReference type="EC" id="6.3.5.3" evidence="8"/>
<dbReference type="Proteomes" id="UP001057481">
    <property type="component" value="Unassembled WGS sequence"/>
</dbReference>
<dbReference type="NCBIfam" id="TIGR01737">
    <property type="entry name" value="FGAM_synth_I"/>
    <property type="match status" value="1"/>
</dbReference>
<sequence length="226" mass="24321">MKAAVISFPGSNCDYDMYYALKNWQITPTIVPASVTDLTAYDVIFLPGGFSYGDYLRTGAIAQFSPIMQALQTANAAGKLIIGICNGFQILTEAGLLPGTLQTNQNPGFICTTTALHIVNSTSAFSSAYQKTDINLPIAHGEGNYYIDDEQLSQLKANNQIIFTYNDNPNGSVANIAGVTNVAGNVFGMMPHPERAVETILNNTDGQAFFTSIINFLNQKTEAVKA</sequence>
<dbReference type="RefSeq" id="WP_205143284.1">
    <property type="nucleotide sequence ID" value="NZ_JAFBDN010000004.1"/>
</dbReference>
<comment type="pathway">
    <text evidence="8">Purine metabolism; IMP biosynthesis via de novo pathway; 5-amino-1-(5-phospho-D-ribosyl)imidazole from N(2)-formyl-N(1)-(5-phospho-D-ribosyl)glycinamide: step 1/2.</text>
</comment>
<evidence type="ECO:0000256" key="8">
    <source>
        <dbReference type="HAMAP-Rule" id="MF_00421"/>
    </source>
</evidence>
<comment type="subcellular location">
    <subcellularLocation>
        <location evidence="8">Cytoplasm</location>
    </subcellularLocation>
</comment>
<dbReference type="PIRSF" id="PIRSF001586">
    <property type="entry name" value="FGAM_synth_I"/>
    <property type="match status" value="1"/>
</dbReference>
<keyword evidence="2 8" id="KW-0436">Ligase</keyword>
<organism evidence="9 10">
    <name type="scientific">Periweissella beninensis</name>
    <dbReference type="NCBI Taxonomy" id="504936"/>
    <lineage>
        <taxon>Bacteria</taxon>
        <taxon>Bacillati</taxon>
        <taxon>Bacillota</taxon>
        <taxon>Bacilli</taxon>
        <taxon>Lactobacillales</taxon>
        <taxon>Lactobacillaceae</taxon>
        <taxon>Periweissella</taxon>
    </lineage>
</organism>
<dbReference type="Pfam" id="PF13507">
    <property type="entry name" value="GATase_5"/>
    <property type="match status" value="1"/>
</dbReference>
<protein>
    <recommendedName>
        <fullName evidence="8">Phosphoribosylformylglycinamidine synthase subunit PurQ</fullName>
        <shortName evidence="8">FGAM synthase</shortName>
        <ecNumber evidence="8">6.3.5.3</ecNumber>
    </recommendedName>
    <alternativeName>
        <fullName evidence="8">Formylglycinamide ribonucleotide amidotransferase subunit I</fullName>
        <shortName evidence="8">FGAR amidotransferase I</shortName>
        <shortName evidence="8">FGAR-AT I</shortName>
    </alternativeName>
    <alternativeName>
        <fullName evidence="8">Glutaminase PurQ</fullName>
        <ecNumber evidence="8">3.5.1.2</ecNumber>
    </alternativeName>
    <alternativeName>
        <fullName evidence="8">Phosphoribosylformylglycinamidine synthase subunit I</fullName>
    </alternativeName>
</protein>
<dbReference type="EMBL" id="JAGMVS010000039">
    <property type="protein sequence ID" value="MCM2436754.1"/>
    <property type="molecule type" value="Genomic_DNA"/>
</dbReference>
<dbReference type="CDD" id="cd01740">
    <property type="entry name" value="GATase1_FGAR_AT"/>
    <property type="match status" value="1"/>
</dbReference>
<keyword evidence="1 8" id="KW-0963">Cytoplasm</keyword>
<dbReference type="InterPro" id="IPR010075">
    <property type="entry name" value="PRibForGlyAmidine_synth_PurQ"/>
</dbReference>
<dbReference type="SUPFAM" id="SSF52317">
    <property type="entry name" value="Class I glutamine amidotransferase-like"/>
    <property type="match status" value="1"/>
</dbReference>
<keyword evidence="5 8" id="KW-0378">Hydrolase</keyword>
<keyword evidence="6 8" id="KW-0067">ATP-binding</keyword>
<comment type="catalytic activity">
    <reaction evidence="8">
        <text>L-glutamine + H2O = L-glutamate + NH4(+)</text>
        <dbReference type="Rhea" id="RHEA:15889"/>
        <dbReference type="ChEBI" id="CHEBI:15377"/>
        <dbReference type="ChEBI" id="CHEBI:28938"/>
        <dbReference type="ChEBI" id="CHEBI:29985"/>
        <dbReference type="ChEBI" id="CHEBI:58359"/>
        <dbReference type="EC" id="3.5.1.2"/>
    </reaction>
</comment>
<keyword evidence="7 8" id="KW-0315">Glutamine amidotransferase</keyword>
<dbReference type="PROSITE" id="PS51273">
    <property type="entry name" value="GATASE_TYPE_1"/>
    <property type="match status" value="1"/>
</dbReference>
<dbReference type="PANTHER" id="PTHR47552:SF1">
    <property type="entry name" value="PHOSPHORIBOSYLFORMYLGLYCINAMIDINE SYNTHASE SUBUNIT PURQ"/>
    <property type="match status" value="1"/>
</dbReference>
<dbReference type="EC" id="3.5.1.2" evidence="8"/>